<dbReference type="AlphaFoldDB" id="A0A4Z1FFK6"/>
<keyword evidence="2" id="KW-1185">Reference proteome</keyword>
<dbReference type="Proteomes" id="UP000297910">
    <property type="component" value="Unassembled WGS sequence"/>
</dbReference>
<name>A0A4Z1FFK6_9HELO</name>
<protein>
    <submittedName>
        <fullName evidence="1">Uncharacterized protein</fullName>
    </submittedName>
</protein>
<evidence type="ECO:0000313" key="2">
    <source>
        <dbReference type="Proteomes" id="UP000297910"/>
    </source>
</evidence>
<comment type="caution">
    <text evidence="1">The sequence shown here is derived from an EMBL/GenBank/DDBJ whole genome shotgun (WGS) entry which is preliminary data.</text>
</comment>
<dbReference type="EMBL" id="PQXI01000135">
    <property type="protein sequence ID" value="TGO23366.1"/>
    <property type="molecule type" value="Genomic_DNA"/>
</dbReference>
<proteinExistence type="predicted"/>
<gene>
    <name evidence="1" type="ORF">BPAE_0135g00260</name>
</gene>
<evidence type="ECO:0000313" key="1">
    <source>
        <dbReference type="EMBL" id="TGO23366.1"/>
    </source>
</evidence>
<accession>A0A4Z1FFK6</accession>
<reference evidence="1 2" key="1">
    <citation type="submission" date="2017-12" db="EMBL/GenBank/DDBJ databases">
        <title>Comparative genomics of Botrytis spp.</title>
        <authorList>
            <person name="Valero-Jimenez C.A."/>
            <person name="Tapia P."/>
            <person name="Veloso J."/>
            <person name="Silva-Moreno E."/>
            <person name="Staats M."/>
            <person name="Valdes J.H."/>
            <person name="Van Kan J.A.L."/>
        </authorList>
    </citation>
    <scope>NUCLEOTIDE SEQUENCE [LARGE SCALE GENOMIC DNA]</scope>
    <source>
        <strain evidence="1 2">Bp0003</strain>
    </source>
</reference>
<sequence length="253" mass="28190">MITWRMRGATDPRDKLFALLGLIEKGQLLNMANCDYKDLRPLAIELRILEDPTPGIPRWALDLNACPSNSEGERPPDGPGALAEYCYKDKNGAIVERDSRPQYAPSKEISNENLVQTLSSWAVLANCSAGINQQQAFGRMLIGDFVRNDQDWVLSRASSSDAHDAFVFATSGQPPPNAARQTIWRMMKDAAFFVTEKGAIGLGTRETKPEDEKRPDNPVGYDFIGRCYVDGIMFGEAFEDANRALHEQVVRLH</sequence>
<organism evidence="1 2">
    <name type="scientific">Botrytis paeoniae</name>
    <dbReference type="NCBI Taxonomy" id="278948"/>
    <lineage>
        <taxon>Eukaryota</taxon>
        <taxon>Fungi</taxon>
        <taxon>Dikarya</taxon>
        <taxon>Ascomycota</taxon>
        <taxon>Pezizomycotina</taxon>
        <taxon>Leotiomycetes</taxon>
        <taxon>Helotiales</taxon>
        <taxon>Sclerotiniaceae</taxon>
        <taxon>Botrytis</taxon>
    </lineage>
</organism>